<sequence length="121" mass="14726">MRVFASPALRPVPRPWPALRWLVLALGLLGGAAGLGLGAQSAPLPVSAAVGQAGGDGLATEVRWRRHYRHRHYRRHHGWRRHHYGRRHWRRHHHWRRYHHRRHWGWHRPYHRRHYGWRPFY</sequence>
<proteinExistence type="predicted"/>
<dbReference type="AlphaFoldDB" id="A0A6N6MM15"/>
<comment type="caution">
    <text evidence="1">The sequence shown here is derived from an EMBL/GenBank/DDBJ whole genome shotgun (WGS) entry which is preliminary data.</text>
</comment>
<protein>
    <submittedName>
        <fullName evidence="1">Uncharacterized protein</fullName>
    </submittedName>
</protein>
<name>A0A6N6MM15_9HYPH</name>
<accession>A0A6N6MM15</accession>
<reference evidence="1 2" key="1">
    <citation type="submission" date="2019-09" db="EMBL/GenBank/DDBJ databases">
        <title>YIM 132548 draft genome.</title>
        <authorList>
            <person name="Jiang L."/>
        </authorList>
    </citation>
    <scope>NUCLEOTIDE SEQUENCE [LARGE SCALE GENOMIC DNA]</scope>
    <source>
        <strain evidence="1 2">YIM 132548</strain>
    </source>
</reference>
<evidence type="ECO:0000313" key="1">
    <source>
        <dbReference type="EMBL" id="KAB1070856.1"/>
    </source>
</evidence>
<dbReference type="Proteomes" id="UP000441523">
    <property type="component" value="Unassembled WGS sequence"/>
</dbReference>
<dbReference type="EMBL" id="VZZJ01000023">
    <property type="protein sequence ID" value="KAB1070856.1"/>
    <property type="molecule type" value="Genomic_DNA"/>
</dbReference>
<keyword evidence="2" id="KW-1185">Reference proteome</keyword>
<gene>
    <name evidence="1" type="ORF">F6X51_21255</name>
</gene>
<dbReference type="RefSeq" id="WP_150965678.1">
    <property type="nucleotide sequence ID" value="NZ_VZZJ01000023.1"/>
</dbReference>
<organism evidence="1 2">
    <name type="scientific">Methylobacterium planeticum</name>
    <dbReference type="NCBI Taxonomy" id="2615211"/>
    <lineage>
        <taxon>Bacteria</taxon>
        <taxon>Pseudomonadati</taxon>
        <taxon>Pseudomonadota</taxon>
        <taxon>Alphaproteobacteria</taxon>
        <taxon>Hyphomicrobiales</taxon>
        <taxon>Methylobacteriaceae</taxon>
        <taxon>Methylobacterium</taxon>
    </lineage>
</organism>
<evidence type="ECO:0000313" key="2">
    <source>
        <dbReference type="Proteomes" id="UP000441523"/>
    </source>
</evidence>